<organism evidence="2">
    <name type="scientific">Pseudarthrobacter sulfonivorans</name>
    <dbReference type="NCBI Taxonomy" id="121292"/>
    <lineage>
        <taxon>Bacteria</taxon>
        <taxon>Bacillati</taxon>
        <taxon>Actinomycetota</taxon>
        <taxon>Actinomycetes</taxon>
        <taxon>Micrococcales</taxon>
        <taxon>Micrococcaceae</taxon>
        <taxon>Pseudarthrobacter</taxon>
    </lineage>
</organism>
<dbReference type="SUPFAM" id="SSF56281">
    <property type="entry name" value="Metallo-hydrolase/oxidoreductase"/>
    <property type="match status" value="1"/>
</dbReference>
<dbReference type="PANTHER" id="PTHR42951:SF14">
    <property type="entry name" value="METALLO-BETA-LACTAMASE SUPERFAMILY PROTEIN"/>
    <property type="match status" value="1"/>
</dbReference>
<dbReference type="SMART" id="SM00849">
    <property type="entry name" value="Lactamase_B"/>
    <property type="match status" value="1"/>
</dbReference>
<dbReference type="RefSeq" id="WP_058929769.1">
    <property type="nucleotide sequence ID" value="NZ_CP013747.1"/>
</dbReference>
<gene>
    <name evidence="2" type="ORF">AU252_04960</name>
</gene>
<dbReference type="EMBL" id="CP013747">
    <property type="protein sequence ID" value="ALV40599.1"/>
    <property type="molecule type" value="Genomic_DNA"/>
</dbReference>
<reference evidence="2 3" key="1">
    <citation type="submission" date="2015-12" db="EMBL/GenBank/DDBJ databases">
        <authorList>
            <person name="Shamseldin A."/>
            <person name="Moawad H."/>
            <person name="Abd El-Rahim W.M."/>
            <person name="Sadowsky M.J."/>
        </authorList>
    </citation>
    <scope>NUCLEOTIDE SEQUENCE [LARGE SCALE GENOMIC DNA]</scope>
    <source>
        <strain evidence="2 3">Ar51</strain>
    </source>
</reference>
<dbReference type="GO" id="GO:0016787">
    <property type="term" value="F:hydrolase activity"/>
    <property type="evidence" value="ECO:0007669"/>
    <property type="project" value="UniProtKB-KW"/>
</dbReference>
<dbReference type="Gene3D" id="3.60.15.10">
    <property type="entry name" value="Ribonuclease Z/Hydroxyacylglutathione hydrolase-like"/>
    <property type="match status" value="1"/>
</dbReference>
<feature type="domain" description="Metallo-beta-lactamase" evidence="1">
    <location>
        <begin position="35"/>
        <end position="222"/>
    </location>
</feature>
<accession>A0A0U3FP26</accession>
<dbReference type="PANTHER" id="PTHR42951">
    <property type="entry name" value="METALLO-BETA-LACTAMASE DOMAIN-CONTAINING"/>
    <property type="match status" value="1"/>
</dbReference>
<protein>
    <submittedName>
        <fullName evidence="2">MBL fold metallo-hydrolase</fullName>
    </submittedName>
</protein>
<evidence type="ECO:0000313" key="3">
    <source>
        <dbReference type="Proteomes" id="UP000065151"/>
    </source>
</evidence>
<dbReference type="Pfam" id="PF00753">
    <property type="entry name" value="Lactamase_B"/>
    <property type="match status" value="1"/>
</dbReference>
<evidence type="ECO:0000259" key="1">
    <source>
        <dbReference type="SMART" id="SM00849"/>
    </source>
</evidence>
<evidence type="ECO:0000313" key="2">
    <source>
        <dbReference type="EMBL" id="ALV40599.1"/>
    </source>
</evidence>
<name>A0A0U3FP26_9MICC</name>
<dbReference type="InterPro" id="IPR050855">
    <property type="entry name" value="NDM-1-like"/>
</dbReference>
<dbReference type="CDD" id="cd07739">
    <property type="entry name" value="metallo-hydrolase-like_MBL-fold"/>
    <property type="match status" value="1"/>
</dbReference>
<dbReference type="InterPro" id="IPR036866">
    <property type="entry name" value="RibonucZ/Hydroxyglut_hydro"/>
</dbReference>
<dbReference type="KEGG" id="psul:AU252_04960"/>
<dbReference type="STRING" id="121292.AU252_04960"/>
<keyword evidence="2" id="KW-0378">Hydrolase</keyword>
<dbReference type="AlphaFoldDB" id="A0A0U3FP26"/>
<proteinExistence type="predicted"/>
<dbReference type="Proteomes" id="UP000065151">
    <property type="component" value="Chromosome"/>
</dbReference>
<dbReference type="InterPro" id="IPR001279">
    <property type="entry name" value="Metallo-B-lactamas"/>
</dbReference>
<sequence length="283" mass="30473">MAPTAELVYDVFVSGTLPQTGRGTLPNGDPRIWSPLSSTLISGQEKAVLVDPPMTVEQTRRVGDWIETSGKTLSHIYITHGHGDHWFGAGPLAERFPGVTVLATPGTLQEMAMHGSPGFRASFWDSIFPDQIPPTTTVTQAVESGSFELEGHELQIVEVGHTDTDNTTMLFVPSVGLLVAGDAVYNGVHPYLTESQDGGIESWLRALDIAESLEPKFVVAGHKKPASPDLPGQIQETRGYLLDASKLLAEEPTPEEFFSAMLALHPDRINPGALWGAALKLLS</sequence>